<dbReference type="RefSeq" id="WP_142039496.1">
    <property type="nucleotide sequence ID" value="NZ_JBHTGS010000001.1"/>
</dbReference>
<dbReference type="GO" id="GO:0009231">
    <property type="term" value="P:riboflavin biosynthetic process"/>
    <property type="evidence" value="ECO:0007669"/>
    <property type="project" value="InterPro"/>
</dbReference>
<dbReference type="InterPro" id="IPR024072">
    <property type="entry name" value="DHFR-like_dom_sf"/>
</dbReference>
<evidence type="ECO:0000259" key="1">
    <source>
        <dbReference type="Pfam" id="PF01872"/>
    </source>
</evidence>
<dbReference type="GO" id="GO:0008703">
    <property type="term" value="F:5-amino-6-(5-phosphoribosylamino)uracil reductase activity"/>
    <property type="evidence" value="ECO:0007669"/>
    <property type="project" value="InterPro"/>
</dbReference>
<dbReference type="InterPro" id="IPR050765">
    <property type="entry name" value="Riboflavin_Biosynth_HTPR"/>
</dbReference>
<sequence>MGKLLYSMATSLDGYVVDADGRYDWSEPDEETHAFFNEYTSRFGTYLYGRRMYREMVYWETVDQETGHPEVVYDFGRRWRAADKVVYSTTLEDVSSAKTTLERSFDPDAVRRLKDTTDLDMTIEGPTLAVHALRAGLVDEIHQFLSPVIVGGGISFFPDDLRIDLDLIDERRFPTGMVMLQYRVRP</sequence>
<organism evidence="2 3">
    <name type="scientific">Stackebrandtia endophytica</name>
    <dbReference type="NCBI Taxonomy" id="1496996"/>
    <lineage>
        <taxon>Bacteria</taxon>
        <taxon>Bacillati</taxon>
        <taxon>Actinomycetota</taxon>
        <taxon>Actinomycetes</taxon>
        <taxon>Glycomycetales</taxon>
        <taxon>Glycomycetaceae</taxon>
        <taxon>Stackebrandtia</taxon>
    </lineage>
</organism>
<dbReference type="EMBL" id="VFOW01000001">
    <property type="protein sequence ID" value="TQL77105.1"/>
    <property type="molecule type" value="Genomic_DNA"/>
</dbReference>
<dbReference type="OrthoDB" id="2313602at2"/>
<evidence type="ECO:0000313" key="3">
    <source>
        <dbReference type="Proteomes" id="UP000317043"/>
    </source>
</evidence>
<dbReference type="AlphaFoldDB" id="A0A543AWZ9"/>
<proteinExistence type="predicted"/>
<name>A0A543AWZ9_9ACTN</name>
<dbReference type="Pfam" id="PF01872">
    <property type="entry name" value="RibD_C"/>
    <property type="match status" value="1"/>
</dbReference>
<dbReference type="Gene3D" id="3.40.430.10">
    <property type="entry name" value="Dihydrofolate Reductase, subunit A"/>
    <property type="match status" value="1"/>
</dbReference>
<evidence type="ECO:0000313" key="2">
    <source>
        <dbReference type="EMBL" id="TQL77105.1"/>
    </source>
</evidence>
<dbReference type="Proteomes" id="UP000317043">
    <property type="component" value="Unassembled WGS sequence"/>
</dbReference>
<dbReference type="PANTHER" id="PTHR38011:SF11">
    <property type="entry name" value="2,5-DIAMINO-6-RIBOSYLAMINO-4(3H)-PYRIMIDINONE 5'-PHOSPHATE REDUCTASE"/>
    <property type="match status" value="1"/>
</dbReference>
<protein>
    <submittedName>
        <fullName evidence="2">Dihydrofolate reductase</fullName>
    </submittedName>
</protein>
<keyword evidence="3" id="KW-1185">Reference proteome</keyword>
<reference evidence="2 3" key="1">
    <citation type="submission" date="2019-06" db="EMBL/GenBank/DDBJ databases">
        <title>Sequencing the genomes of 1000 actinobacteria strains.</title>
        <authorList>
            <person name="Klenk H.-P."/>
        </authorList>
    </citation>
    <scope>NUCLEOTIDE SEQUENCE [LARGE SCALE GENOMIC DNA]</scope>
    <source>
        <strain evidence="2 3">DSM 45928</strain>
    </source>
</reference>
<dbReference type="SUPFAM" id="SSF53597">
    <property type="entry name" value="Dihydrofolate reductase-like"/>
    <property type="match status" value="1"/>
</dbReference>
<feature type="domain" description="Bacterial bifunctional deaminase-reductase C-terminal" evidence="1">
    <location>
        <begin position="4"/>
        <end position="177"/>
    </location>
</feature>
<gene>
    <name evidence="2" type="ORF">FB566_2654</name>
</gene>
<dbReference type="PANTHER" id="PTHR38011">
    <property type="entry name" value="DIHYDROFOLATE REDUCTASE FAMILY PROTEIN (AFU_ORTHOLOGUE AFUA_8G06820)"/>
    <property type="match status" value="1"/>
</dbReference>
<dbReference type="InterPro" id="IPR002734">
    <property type="entry name" value="RibDG_C"/>
</dbReference>
<comment type="caution">
    <text evidence="2">The sequence shown here is derived from an EMBL/GenBank/DDBJ whole genome shotgun (WGS) entry which is preliminary data.</text>
</comment>
<accession>A0A543AWZ9</accession>
<dbReference type="InParanoid" id="A0A543AWZ9"/>